<evidence type="ECO:0000256" key="5">
    <source>
        <dbReference type="HAMAP-Rule" id="MF_00120"/>
    </source>
</evidence>
<dbReference type="SUPFAM" id="SSF75304">
    <property type="entry name" value="Amidase signature (AS) enzymes"/>
    <property type="match status" value="1"/>
</dbReference>
<dbReference type="AlphaFoldDB" id="A0A7C3YTE0"/>
<dbReference type="PANTHER" id="PTHR11895">
    <property type="entry name" value="TRANSAMIDASE"/>
    <property type="match status" value="1"/>
</dbReference>
<comment type="caution">
    <text evidence="7">The sequence shown here is derived from an EMBL/GenBank/DDBJ whole genome shotgun (WGS) entry which is preliminary data.</text>
</comment>
<dbReference type="EMBL" id="DTMQ01000042">
    <property type="protein sequence ID" value="HGE99753.1"/>
    <property type="molecule type" value="Genomic_DNA"/>
</dbReference>
<feature type="domain" description="Amidase" evidence="6">
    <location>
        <begin position="25"/>
        <end position="464"/>
    </location>
</feature>
<keyword evidence="4 5" id="KW-0648">Protein biosynthesis</keyword>
<dbReference type="Gene3D" id="3.90.1300.10">
    <property type="entry name" value="Amidase signature (AS) domain"/>
    <property type="match status" value="1"/>
</dbReference>
<protein>
    <recommendedName>
        <fullName evidence="5">Glutamyl-tRNA(Gln) amidotransferase subunit A</fullName>
        <shortName evidence="5">Glu-ADT subunit A</shortName>
        <ecNumber evidence="5">6.3.5.7</ecNumber>
    </recommendedName>
</protein>
<keyword evidence="2 5" id="KW-0547">Nucleotide-binding</keyword>
<dbReference type="GO" id="GO:0030956">
    <property type="term" value="C:glutamyl-tRNA(Gln) amidotransferase complex"/>
    <property type="evidence" value="ECO:0007669"/>
    <property type="project" value="InterPro"/>
</dbReference>
<keyword evidence="1 5" id="KW-0436">Ligase</keyword>
<keyword evidence="7" id="KW-0808">Transferase</keyword>
<feature type="active site" description="Charge relay system" evidence="5">
    <location>
        <position position="80"/>
    </location>
</feature>
<dbReference type="GO" id="GO:0006412">
    <property type="term" value="P:translation"/>
    <property type="evidence" value="ECO:0007669"/>
    <property type="project" value="UniProtKB-UniRule"/>
</dbReference>
<dbReference type="GO" id="GO:0005524">
    <property type="term" value="F:ATP binding"/>
    <property type="evidence" value="ECO:0007669"/>
    <property type="project" value="UniProtKB-KW"/>
</dbReference>
<evidence type="ECO:0000256" key="4">
    <source>
        <dbReference type="ARBA" id="ARBA00022917"/>
    </source>
</evidence>
<feature type="active site" description="Charge relay system" evidence="5">
    <location>
        <position position="155"/>
    </location>
</feature>
<evidence type="ECO:0000256" key="1">
    <source>
        <dbReference type="ARBA" id="ARBA00022598"/>
    </source>
</evidence>
<sequence length="474" mass="52462">MKPIFELSIRELQEEVRKGNLTYQEILAQTIERILAEKEINGYISLFLEEAEERAKAADKIRSSESGIRNFLFGIPIAIKDNIAVKGKLLTCGSKILSNFVSPYDATVVERLRETGCIFIGKTNLDEFAMGSSNETSFFGPVKNPLDKGRVPGGSSGGSAAVVQYGGAVAALGSDTGGSIRQPAAFCGLYGLKPTYGRVSRFGLVAYASSLDTIGPIAKSTEDCALLLQTIAGYDRKDSTTVNIPIDCYYPLTGNIHELKIGISEEFFPPELDERIKEIVEEAIRELGKKAKRVKKVRLPHLPYSVASYYLIAMAEASSNLARYDGIRYGNKFETLELPFLYEKTRGEGFGEEVKRRIMLGTFALSKGYYEEYYGVAVQVRNRIREDFLLAFQEVDVIIGPTYPQPPFKLGEIQEPLLMYLSDIFTTPVNLAGLPAISVPAKRKVNNLPIGFQIIGPPFAERIILETSYAYENL</sequence>
<dbReference type="PANTHER" id="PTHR11895:SF151">
    <property type="entry name" value="GLUTAMYL-TRNA(GLN) AMIDOTRANSFERASE SUBUNIT A"/>
    <property type="match status" value="1"/>
</dbReference>
<feature type="active site" description="Acyl-ester intermediate" evidence="5">
    <location>
        <position position="179"/>
    </location>
</feature>
<evidence type="ECO:0000259" key="6">
    <source>
        <dbReference type="Pfam" id="PF01425"/>
    </source>
</evidence>
<dbReference type="HAMAP" id="MF_00120">
    <property type="entry name" value="GatA"/>
    <property type="match status" value="1"/>
</dbReference>
<organism evidence="7">
    <name type="scientific">candidate division WOR-3 bacterium</name>
    <dbReference type="NCBI Taxonomy" id="2052148"/>
    <lineage>
        <taxon>Bacteria</taxon>
        <taxon>Bacteria division WOR-3</taxon>
    </lineage>
</organism>
<evidence type="ECO:0000256" key="2">
    <source>
        <dbReference type="ARBA" id="ARBA00022741"/>
    </source>
</evidence>
<evidence type="ECO:0000313" key="7">
    <source>
        <dbReference type="EMBL" id="HGE99753.1"/>
    </source>
</evidence>
<dbReference type="NCBIfam" id="TIGR00132">
    <property type="entry name" value="gatA"/>
    <property type="match status" value="1"/>
</dbReference>
<dbReference type="InterPro" id="IPR036928">
    <property type="entry name" value="AS_sf"/>
</dbReference>
<comment type="function">
    <text evidence="5">Allows the formation of correctly charged Gln-tRNA(Gln) through the transamidation of misacylated Glu-tRNA(Gln) in organisms which lack glutaminyl-tRNA synthetase. The reaction takes place in the presence of glutamine and ATP through an activated gamma-phospho-Glu-tRNA(Gln).</text>
</comment>
<reference evidence="7" key="1">
    <citation type="journal article" date="2020" name="mSystems">
        <title>Genome- and Community-Level Interaction Insights into Carbon Utilization and Element Cycling Functions of Hydrothermarchaeota in Hydrothermal Sediment.</title>
        <authorList>
            <person name="Zhou Z."/>
            <person name="Liu Y."/>
            <person name="Xu W."/>
            <person name="Pan J."/>
            <person name="Luo Z.H."/>
            <person name="Li M."/>
        </authorList>
    </citation>
    <scope>NUCLEOTIDE SEQUENCE [LARGE SCALE GENOMIC DNA]</scope>
    <source>
        <strain evidence="7">SpSt-906</strain>
    </source>
</reference>
<dbReference type="InterPro" id="IPR000120">
    <property type="entry name" value="Amidase"/>
</dbReference>
<accession>A0A7C3YTE0</accession>
<comment type="similarity">
    <text evidence="5">Belongs to the amidase family. GatA subfamily.</text>
</comment>
<dbReference type="GO" id="GO:0050567">
    <property type="term" value="F:glutaminyl-tRNA synthase (glutamine-hydrolyzing) activity"/>
    <property type="evidence" value="ECO:0007669"/>
    <property type="project" value="UniProtKB-UniRule"/>
</dbReference>
<comment type="catalytic activity">
    <reaction evidence="5">
        <text>L-glutamyl-tRNA(Gln) + L-glutamine + ATP + H2O = L-glutaminyl-tRNA(Gln) + L-glutamate + ADP + phosphate + H(+)</text>
        <dbReference type="Rhea" id="RHEA:17521"/>
        <dbReference type="Rhea" id="RHEA-COMP:9681"/>
        <dbReference type="Rhea" id="RHEA-COMP:9684"/>
        <dbReference type="ChEBI" id="CHEBI:15377"/>
        <dbReference type="ChEBI" id="CHEBI:15378"/>
        <dbReference type="ChEBI" id="CHEBI:29985"/>
        <dbReference type="ChEBI" id="CHEBI:30616"/>
        <dbReference type="ChEBI" id="CHEBI:43474"/>
        <dbReference type="ChEBI" id="CHEBI:58359"/>
        <dbReference type="ChEBI" id="CHEBI:78520"/>
        <dbReference type="ChEBI" id="CHEBI:78521"/>
        <dbReference type="ChEBI" id="CHEBI:456216"/>
        <dbReference type="EC" id="6.3.5.7"/>
    </reaction>
</comment>
<keyword evidence="3 5" id="KW-0067">ATP-binding</keyword>
<dbReference type="Pfam" id="PF01425">
    <property type="entry name" value="Amidase"/>
    <property type="match status" value="1"/>
</dbReference>
<gene>
    <name evidence="5 7" type="primary">gatA</name>
    <name evidence="7" type="ORF">ENX07_06790</name>
</gene>
<dbReference type="EC" id="6.3.5.7" evidence="5"/>
<proteinExistence type="inferred from homology"/>
<dbReference type="InterPro" id="IPR004412">
    <property type="entry name" value="GatA"/>
</dbReference>
<evidence type="ECO:0000256" key="3">
    <source>
        <dbReference type="ARBA" id="ARBA00022840"/>
    </source>
</evidence>
<dbReference type="GO" id="GO:0016740">
    <property type="term" value="F:transferase activity"/>
    <property type="evidence" value="ECO:0007669"/>
    <property type="project" value="UniProtKB-KW"/>
</dbReference>
<name>A0A7C3YTE0_UNCW3</name>
<dbReference type="InterPro" id="IPR023631">
    <property type="entry name" value="Amidase_dom"/>
</dbReference>
<comment type="subunit">
    <text evidence="5">Heterotrimer of A, B and C subunits.</text>
</comment>